<dbReference type="Gramene" id="KCW82872">
    <property type="protein sequence ID" value="KCW82872"/>
    <property type="gene ID" value="EUGRSUZ_C04241"/>
</dbReference>
<dbReference type="AlphaFoldDB" id="A0A059CWX6"/>
<evidence type="ECO:0000313" key="1">
    <source>
        <dbReference type="EMBL" id="KCW82872.1"/>
    </source>
</evidence>
<organism evidence="1">
    <name type="scientific">Eucalyptus grandis</name>
    <name type="common">Flooded gum</name>
    <dbReference type="NCBI Taxonomy" id="71139"/>
    <lineage>
        <taxon>Eukaryota</taxon>
        <taxon>Viridiplantae</taxon>
        <taxon>Streptophyta</taxon>
        <taxon>Embryophyta</taxon>
        <taxon>Tracheophyta</taxon>
        <taxon>Spermatophyta</taxon>
        <taxon>Magnoliopsida</taxon>
        <taxon>eudicotyledons</taxon>
        <taxon>Gunneridae</taxon>
        <taxon>Pentapetalae</taxon>
        <taxon>rosids</taxon>
        <taxon>malvids</taxon>
        <taxon>Myrtales</taxon>
        <taxon>Myrtaceae</taxon>
        <taxon>Myrtoideae</taxon>
        <taxon>Eucalypteae</taxon>
        <taxon>Eucalyptus</taxon>
    </lineage>
</organism>
<reference evidence="1" key="1">
    <citation type="submission" date="2013-07" db="EMBL/GenBank/DDBJ databases">
        <title>The genome of Eucalyptus grandis.</title>
        <authorList>
            <person name="Schmutz J."/>
            <person name="Hayes R."/>
            <person name="Myburg A."/>
            <person name="Tuskan G."/>
            <person name="Grattapaglia D."/>
            <person name="Rokhsar D.S."/>
        </authorList>
    </citation>
    <scope>NUCLEOTIDE SEQUENCE</scope>
    <source>
        <tissue evidence="1">Leaf extractions</tissue>
    </source>
</reference>
<dbReference type="InParanoid" id="A0A059CWX6"/>
<gene>
    <name evidence="1" type="ORF">EUGRSUZ_C04241</name>
</gene>
<dbReference type="EMBL" id="KK198755">
    <property type="protein sequence ID" value="KCW82872.1"/>
    <property type="molecule type" value="Genomic_DNA"/>
</dbReference>
<proteinExistence type="predicted"/>
<accession>A0A059CWX6</accession>
<protein>
    <submittedName>
        <fullName evidence="1">Uncharacterized protein</fullName>
    </submittedName>
</protein>
<name>A0A059CWX6_EUCGR</name>
<sequence>MFCRLYADCCPFIGTGFCLNHFVLGMTNSYRISISGQKLFLIIPVAEETITNKFRRLTTCLRFVINFAYLGYG</sequence>